<evidence type="ECO:0000313" key="2">
    <source>
        <dbReference type="Proteomes" id="UP000789375"/>
    </source>
</evidence>
<protein>
    <submittedName>
        <fullName evidence="1">13200_t:CDS:1</fullName>
    </submittedName>
</protein>
<proteinExistence type="predicted"/>
<dbReference type="EMBL" id="CAJVPP010001851">
    <property type="protein sequence ID" value="CAG8575964.1"/>
    <property type="molecule type" value="Genomic_DNA"/>
</dbReference>
<dbReference type="Proteomes" id="UP000789375">
    <property type="component" value="Unassembled WGS sequence"/>
</dbReference>
<accession>A0A9N9G430</accession>
<feature type="non-terminal residue" evidence="1">
    <location>
        <position position="63"/>
    </location>
</feature>
<organism evidence="1 2">
    <name type="scientific">Funneliformis mosseae</name>
    <name type="common">Endomycorrhizal fungus</name>
    <name type="synonym">Glomus mosseae</name>
    <dbReference type="NCBI Taxonomy" id="27381"/>
    <lineage>
        <taxon>Eukaryota</taxon>
        <taxon>Fungi</taxon>
        <taxon>Fungi incertae sedis</taxon>
        <taxon>Mucoromycota</taxon>
        <taxon>Glomeromycotina</taxon>
        <taxon>Glomeromycetes</taxon>
        <taxon>Glomerales</taxon>
        <taxon>Glomeraceae</taxon>
        <taxon>Funneliformis</taxon>
    </lineage>
</organism>
<dbReference type="AlphaFoldDB" id="A0A9N9G430"/>
<comment type="caution">
    <text evidence="1">The sequence shown here is derived from an EMBL/GenBank/DDBJ whole genome shotgun (WGS) entry which is preliminary data.</text>
</comment>
<keyword evidence="2" id="KW-1185">Reference proteome</keyword>
<evidence type="ECO:0000313" key="1">
    <source>
        <dbReference type="EMBL" id="CAG8575964.1"/>
    </source>
</evidence>
<reference evidence="1" key="1">
    <citation type="submission" date="2021-06" db="EMBL/GenBank/DDBJ databases">
        <authorList>
            <person name="Kallberg Y."/>
            <person name="Tangrot J."/>
            <person name="Rosling A."/>
        </authorList>
    </citation>
    <scope>NUCLEOTIDE SEQUENCE</scope>
    <source>
        <strain evidence="1">87-6 pot B 2015</strain>
    </source>
</reference>
<sequence length="63" mass="7443">KNKDLNSETSIFELNNINKNVLEIIINEITSKISKLVIHEDVLNFEYVFLAFNYEFKDDSNYV</sequence>
<gene>
    <name evidence="1" type="ORF">FMOSSE_LOCUS7699</name>
</gene>
<name>A0A9N9G430_FUNMO</name>